<sequence>MNARLRWPIVTAACAVLCGVALVAPVQVSSAPLQQGIIATGNGTAGVSQSIDVISPSQAGSSVTLAISLGQTSQQASVSLDRLGVGRMQWTPATSGLWSIASTGFTSTKSTAVAMPTTTQLAIPTNPARYRSLPFIATIETGDIRGSLSGQDIIGKVIFTEVTHGIIGQAVVRSSSGTSVRARIDWAPPGSATYAVTAAFVPSVSTETGGTVYAASTSELAYFTAGLDPKRVQLLMPQTNRVDMPSYVSVTVDDDRKGSVSLTVDGRAVSPDKPIIDGSAEFEWTPTSVGVAAVEAVFHEPGVDDAKRSSTSNGVRTDTQRLDISHVVEQNINVLAERPANPISVTPVVDGVAGLPWRNRGVVRYPAGSRVSLVMSTGNGAVVDLEVLGTCLLSGNSLYMPALGGGCVVRFNAPGGGGYASNTAEVLITISVGTGTLADTEQTLQGVLKSGWGR</sequence>
<evidence type="ECO:0000313" key="1">
    <source>
        <dbReference type="EMBL" id="CAB4729822.1"/>
    </source>
</evidence>
<name>A0A6J6S553_9ZZZZ</name>
<dbReference type="EMBL" id="CAEZYW010000008">
    <property type="protein sequence ID" value="CAB4729822.1"/>
    <property type="molecule type" value="Genomic_DNA"/>
</dbReference>
<accession>A0A6J6S553</accession>
<gene>
    <name evidence="1" type="ORF">UFOPK2786_00109</name>
</gene>
<protein>
    <submittedName>
        <fullName evidence="1">Unannotated protein</fullName>
    </submittedName>
</protein>
<organism evidence="1">
    <name type="scientific">freshwater metagenome</name>
    <dbReference type="NCBI Taxonomy" id="449393"/>
    <lineage>
        <taxon>unclassified sequences</taxon>
        <taxon>metagenomes</taxon>
        <taxon>ecological metagenomes</taxon>
    </lineage>
</organism>
<dbReference type="AlphaFoldDB" id="A0A6J6S553"/>
<reference evidence="1" key="1">
    <citation type="submission" date="2020-05" db="EMBL/GenBank/DDBJ databases">
        <authorList>
            <person name="Chiriac C."/>
            <person name="Salcher M."/>
            <person name="Ghai R."/>
            <person name="Kavagutti S V."/>
        </authorList>
    </citation>
    <scope>NUCLEOTIDE SEQUENCE</scope>
</reference>
<proteinExistence type="predicted"/>